<evidence type="ECO:0000256" key="4">
    <source>
        <dbReference type="ARBA" id="ARBA00023128"/>
    </source>
</evidence>
<dbReference type="OrthoDB" id="10252718at2759"/>
<dbReference type="AlphaFoldDB" id="A0A8E2EHA7"/>
<name>A0A8E2EHA7_9PEZI</name>
<dbReference type="PANTHER" id="PTHR28595:SF1">
    <property type="entry name" value="LARGE RIBOSOMAL SUBUNIT PROTEIN ML54"/>
    <property type="match status" value="1"/>
</dbReference>
<dbReference type="EMBL" id="KV744851">
    <property type="protein sequence ID" value="OCK83843.1"/>
    <property type="molecule type" value="Genomic_DNA"/>
</dbReference>
<organism evidence="9 10">
    <name type="scientific">Lepidopterella palustris CBS 459.81</name>
    <dbReference type="NCBI Taxonomy" id="1314670"/>
    <lineage>
        <taxon>Eukaryota</taxon>
        <taxon>Fungi</taxon>
        <taxon>Dikarya</taxon>
        <taxon>Ascomycota</taxon>
        <taxon>Pezizomycotina</taxon>
        <taxon>Dothideomycetes</taxon>
        <taxon>Pleosporomycetidae</taxon>
        <taxon>Mytilinidiales</taxon>
        <taxon>Argynnaceae</taxon>
        <taxon>Lepidopterella</taxon>
    </lineage>
</organism>
<dbReference type="Proteomes" id="UP000250266">
    <property type="component" value="Unassembled WGS sequence"/>
</dbReference>
<comment type="similarity">
    <text evidence="6">Belongs to the mitochondrion-specific ribosomal protein mL54 family.</text>
</comment>
<comment type="subcellular location">
    <subcellularLocation>
        <location evidence="1">Mitochondrion</location>
    </subcellularLocation>
</comment>
<evidence type="ECO:0000256" key="8">
    <source>
        <dbReference type="SAM" id="MobiDB-lite"/>
    </source>
</evidence>
<dbReference type="Pfam" id="PF08561">
    <property type="entry name" value="Ribosomal_L37"/>
    <property type="match status" value="1"/>
</dbReference>
<evidence type="ECO:0000313" key="10">
    <source>
        <dbReference type="Proteomes" id="UP000250266"/>
    </source>
</evidence>
<dbReference type="GO" id="GO:0005762">
    <property type="term" value="C:mitochondrial large ribosomal subunit"/>
    <property type="evidence" value="ECO:0007669"/>
    <property type="project" value="TreeGrafter"/>
</dbReference>
<sequence length="233" mass="25192">MICQRCMRAAARTRIQYVRVDSKALASNRALSTTLSRNAKAISATTATTASRQDSPDSSHQPAPATSTSAAQPLSTLLTPSPAATGIQSSKAAAPPSLVLSSVPAGTPLKGLNFLKSKTDPVAMEDSEYPSWLWDILKKKGEKTEDQMEGDLFSKSKKKRRLAAKRLRKQQLMNPELLAPKVPIYEQSIDLPAGNGSIEGAVQAANAREELRKAMRVKRRSTIKEGNFLKSMG</sequence>
<dbReference type="PANTHER" id="PTHR28595">
    <property type="entry name" value="39S RIBOSOMAL PROTEIN L54, MITOCHONDRIAL"/>
    <property type="match status" value="1"/>
</dbReference>
<keyword evidence="4" id="KW-0496">Mitochondrion</keyword>
<keyword evidence="3" id="KW-0689">Ribosomal protein</keyword>
<accession>A0A8E2EHA7</accession>
<feature type="region of interest" description="Disordered" evidence="8">
    <location>
        <begin position="43"/>
        <end position="98"/>
    </location>
</feature>
<keyword evidence="5" id="KW-0687">Ribonucleoprotein</keyword>
<reference evidence="9 10" key="1">
    <citation type="journal article" date="2016" name="Nat. Commun.">
        <title>Ectomycorrhizal ecology is imprinted in the genome of the dominant symbiotic fungus Cenococcum geophilum.</title>
        <authorList>
            <consortium name="DOE Joint Genome Institute"/>
            <person name="Peter M."/>
            <person name="Kohler A."/>
            <person name="Ohm R.A."/>
            <person name="Kuo A."/>
            <person name="Krutzmann J."/>
            <person name="Morin E."/>
            <person name="Arend M."/>
            <person name="Barry K.W."/>
            <person name="Binder M."/>
            <person name="Choi C."/>
            <person name="Clum A."/>
            <person name="Copeland A."/>
            <person name="Grisel N."/>
            <person name="Haridas S."/>
            <person name="Kipfer T."/>
            <person name="LaButti K."/>
            <person name="Lindquist E."/>
            <person name="Lipzen A."/>
            <person name="Maire R."/>
            <person name="Meier B."/>
            <person name="Mihaltcheva S."/>
            <person name="Molinier V."/>
            <person name="Murat C."/>
            <person name="Poggeler S."/>
            <person name="Quandt C.A."/>
            <person name="Sperisen C."/>
            <person name="Tritt A."/>
            <person name="Tisserant E."/>
            <person name="Crous P.W."/>
            <person name="Henrissat B."/>
            <person name="Nehls U."/>
            <person name="Egli S."/>
            <person name="Spatafora J.W."/>
            <person name="Grigoriev I.V."/>
            <person name="Martin F.M."/>
        </authorList>
    </citation>
    <scope>NUCLEOTIDE SEQUENCE [LARGE SCALE GENOMIC DNA]</scope>
    <source>
        <strain evidence="9 10">CBS 459.81</strain>
    </source>
</reference>
<keyword evidence="10" id="KW-1185">Reference proteome</keyword>
<keyword evidence="2" id="KW-0809">Transit peptide</keyword>
<evidence type="ECO:0000256" key="5">
    <source>
        <dbReference type="ARBA" id="ARBA00023274"/>
    </source>
</evidence>
<dbReference type="InterPro" id="IPR013870">
    <property type="entry name" value="Ribosomal_mL54"/>
</dbReference>
<evidence type="ECO:0000256" key="7">
    <source>
        <dbReference type="ARBA" id="ARBA00035179"/>
    </source>
</evidence>
<evidence type="ECO:0000256" key="1">
    <source>
        <dbReference type="ARBA" id="ARBA00004173"/>
    </source>
</evidence>
<feature type="compositionally biased region" description="Low complexity" evidence="8">
    <location>
        <begin position="61"/>
        <end position="79"/>
    </location>
</feature>
<evidence type="ECO:0000313" key="9">
    <source>
        <dbReference type="EMBL" id="OCK83843.1"/>
    </source>
</evidence>
<gene>
    <name evidence="9" type="ORF">K432DRAFT_290155</name>
</gene>
<evidence type="ECO:0000256" key="3">
    <source>
        <dbReference type="ARBA" id="ARBA00022980"/>
    </source>
</evidence>
<proteinExistence type="inferred from homology"/>
<protein>
    <recommendedName>
        <fullName evidence="7">Large ribosomal subunit protein mL54</fullName>
    </recommendedName>
</protein>
<evidence type="ECO:0000256" key="2">
    <source>
        <dbReference type="ARBA" id="ARBA00022946"/>
    </source>
</evidence>
<evidence type="ECO:0000256" key="6">
    <source>
        <dbReference type="ARBA" id="ARBA00033752"/>
    </source>
</evidence>
<dbReference type="GO" id="GO:0003735">
    <property type="term" value="F:structural constituent of ribosome"/>
    <property type="evidence" value="ECO:0007669"/>
    <property type="project" value="TreeGrafter"/>
</dbReference>